<comment type="caution">
    <text evidence="1">The sequence shown here is derived from an EMBL/GenBank/DDBJ whole genome shotgun (WGS) entry which is preliminary data.</text>
</comment>
<dbReference type="AlphaFoldDB" id="A0AAN5CVJ7"/>
<evidence type="ECO:0000313" key="1">
    <source>
        <dbReference type="EMBL" id="GMR51678.1"/>
    </source>
</evidence>
<dbReference type="EMBL" id="BTRK01000005">
    <property type="protein sequence ID" value="GMR51678.1"/>
    <property type="molecule type" value="Genomic_DNA"/>
</dbReference>
<sequence>SPSWSLLVHHLLEARRGKSGSKINDEVPARLLPLHSANRLPAIARPQSSRVRWLSRDGETEEVRGGRVLDTLRTGQLREFREECGNGRVRRGREGVRAVHNRVPREEVVRDSGDLSLDLLFFLRGGGLQHARPLLSTVRLLRSLPITEACPLRDVSHQGLSQYKFRLTGLPNRQKMRPIQLLHLIGWPCTLLMNIFR</sequence>
<reference evidence="2" key="1">
    <citation type="submission" date="2022-10" db="EMBL/GenBank/DDBJ databases">
        <title>Genome assembly of Pristionchus species.</title>
        <authorList>
            <person name="Yoshida K."/>
            <person name="Sommer R.J."/>
        </authorList>
    </citation>
    <scope>NUCLEOTIDE SEQUENCE [LARGE SCALE GENOMIC DNA]</scope>
    <source>
        <strain evidence="2">RS5460</strain>
    </source>
</reference>
<gene>
    <name evidence="1" type="ORF">PMAYCL1PPCAC_21873</name>
</gene>
<name>A0AAN5CVJ7_9BILA</name>
<protein>
    <submittedName>
        <fullName evidence="1">Uncharacterized protein</fullName>
    </submittedName>
</protein>
<evidence type="ECO:0000313" key="2">
    <source>
        <dbReference type="Proteomes" id="UP001328107"/>
    </source>
</evidence>
<organism evidence="1 2">
    <name type="scientific">Pristionchus mayeri</name>
    <dbReference type="NCBI Taxonomy" id="1317129"/>
    <lineage>
        <taxon>Eukaryota</taxon>
        <taxon>Metazoa</taxon>
        <taxon>Ecdysozoa</taxon>
        <taxon>Nematoda</taxon>
        <taxon>Chromadorea</taxon>
        <taxon>Rhabditida</taxon>
        <taxon>Rhabditina</taxon>
        <taxon>Diplogasteromorpha</taxon>
        <taxon>Diplogasteroidea</taxon>
        <taxon>Neodiplogasteridae</taxon>
        <taxon>Pristionchus</taxon>
    </lineage>
</organism>
<accession>A0AAN5CVJ7</accession>
<proteinExistence type="predicted"/>
<dbReference type="Proteomes" id="UP001328107">
    <property type="component" value="Unassembled WGS sequence"/>
</dbReference>
<feature type="non-terminal residue" evidence="1">
    <location>
        <position position="1"/>
    </location>
</feature>
<keyword evidence="2" id="KW-1185">Reference proteome</keyword>